<evidence type="ECO:0000256" key="1">
    <source>
        <dbReference type="ARBA" id="ARBA00038473"/>
    </source>
</evidence>
<evidence type="ECO:0000313" key="5">
    <source>
        <dbReference type="Proteomes" id="UP000236594"/>
    </source>
</evidence>
<comment type="similarity">
    <text evidence="1">Belongs to the beta-lactamase family.</text>
</comment>
<dbReference type="Gene3D" id="3.40.710.10">
    <property type="entry name" value="DD-peptidase/beta-lactamase superfamily"/>
    <property type="match status" value="1"/>
</dbReference>
<name>A0A316WTD7_9FLAO</name>
<feature type="chain" id="PRO_5016269941" evidence="2">
    <location>
        <begin position="22"/>
        <end position="377"/>
    </location>
</feature>
<organism evidence="4 5">
    <name type="scientific">Chryseobacterium phosphatilyticum</name>
    <dbReference type="NCBI Taxonomy" id="475075"/>
    <lineage>
        <taxon>Bacteria</taxon>
        <taxon>Pseudomonadati</taxon>
        <taxon>Bacteroidota</taxon>
        <taxon>Flavobacteriia</taxon>
        <taxon>Flavobacteriales</taxon>
        <taxon>Weeksellaceae</taxon>
        <taxon>Chryseobacterium group</taxon>
        <taxon>Chryseobacterium</taxon>
    </lineage>
</organism>
<dbReference type="RefSeq" id="WP_109714175.1">
    <property type="nucleotide sequence ID" value="NZ_PPED02000007.1"/>
</dbReference>
<proteinExistence type="inferred from homology"/>
<comment type="caution">
    <text evidence="4">The sequence shown here is derived from an EMBL/GenBank/DDBJ whole genome shotgun (WGS) entry which is preliminary data.</text>
</comment>
<dbReference type="PANTHER" id="PTHR22935">
    <property type="entry name" value="PENICILLIN-BINDING PROTEIN"/>
    <property type="match status" value="1"/>
</dbReference>
<keyword evidence="4" id="KW-0378">Hydrolase</keyword>
<keyword evidence="5" id="KW-1185">Reference proteome</keyword>
<feature type="domain" description="Beta-lactamase-related" evidence="3">
    <location>
        <begin position="47"/>
        <end position="358"/>
    </location>
</feature>
<dbReference type="Proteomes" id="UP000236594">
    <property type="component" value="Unassembled WGS sequence"/>
</dbReference>
<dbReference type="EMBL" id="PPED02000007">
    <property type="protein sequence ID" value="PWN63593.1"/>
    <property type="molecule type" value="Genomic_DNA"/>
</dbReference>
<dbReference type="AlphaFoldDB" id="A0A316WTD7"/>
<dbReference type="SUPFAM" id="SSF56601">
    <property type="entry name" value="beta-lactamase/transpeptidase-like"/>
    <property type="match status" value="1"/>
</dbReference>
<accession>A0A316WTD7</accession>
<dbReference type="PANTHER" id="PTHR22935:SF95">
    <property type="entry name" value="BETA-LACTAMASE-LIKE 1-RELATED"/>
    <property type="match status" value="1"/>
</dbReference>
<dbReference type="InterPro" id="IPR051478">
    <property type="entry name" value="Beta-lactamase-like_AB/R"/>
</dbReference>
<dbReference type="OrthoDB" id="9793489at2"/>
<dbReference type="InterPro" id="IPR012338">
    <property type="entry name" value="Beta-lactam/transpept-like"/>
</dbReference>
<evidence type="ECO:0000256" key="2">
    <source>
        <dbReference type="SAM" id="SignalP"/>
    </source>
</evidence>
<dbReference type="InterPro" id="IPR001466">
    <property type="entry name" value="Beta-lactam-related"/>
</dbReference>
<gene>
    <name evidence="4" type="ORF">C1631_021685</name>
</gene>
<evidence type="ECO:0000259" key="3">
    <source>
        <dbReference type="Pfam" id="PF00144"/>
    </source>
</evidence>
<sequence length="377" mass="43578">MKTITNFFCLTLLLCFFWSFSQNQNLLQDKNTIKTDNPLKSELDLEVDKYVKKYYEDPKAVGLSIGITIKGKDYYYNYGELEYGKQVLPNNKTIYEIGSITKTFTGILTAQAILDKKIRTDDDIRNYLPEKYPNLQYNNHPIKIIHLANHTSRITRIFPNLYERPDYIELNPFSNYSKKMFYEGLKNMKMDTLPGVKYTYSNMAVNLLGYILEDVYHENYFSLVRKYILKPLQMNSTTISLADANKNNIAKAHNNNREVTPYWDFPELVATGELRSNTYDMIKYIKANIAENQLNVSLSHKYTFEGEEGSLGLNWFFHTTKNGNTMYEHTGGTGGSRSSLEFFPGLQSGFIILTNNLANRKILEKDLSAFVEKTSSK</sequence>
<reference evidence="4 5" key="1">
    <citation type="submission" date="2018-04" db="EMBL/GenBank/DDBJ databases">
        <title>Draft Genome Sequence of Phosphate-Solubilizing Chryseobacterium sp. ISE14 that is a Biocontrol and Plant Growth-Promoting Rhizobacterium Isolated from Cucumber.</title>
        <authorList>
            <person name="Jeong J.-J."/>
            <person name="Sang M.K."/>
            <person name="Choi I.-G."/>
            <person name="Kim K.D."/>
        </authorList>
    </citation>
    <scope>NUCLEOTIDE SEQUENCE [LARGE SCALE GENOMIC DNA]</scope>
    <source>
        <strain evidence="4 5">ISE14</strain>
    </source>
</reference>
<dbReference type="Pfam" id="PF00144">
    <property type="entry name" value="Beta-lactamase"/>
    <property type="match status" value="1"/>
</dbReference>
<dbReference type="GO" id="GO:0016787">
    <property type="term" value="F:hydrolase activity"/>
    <property type="evidence" value="ECO:0007669"/>
    <property type="project" value="UniProtKB-KW"/>
</dbReference>
<keyword evidence="2" id="KW-0732">Signal</keyword>
<protein>
    <submittedName>
        <fullName evidence="4">Serine hydrolase</fullName>
    </submittedName>
</protein>
<feature type="signal peptide" evidence="2">
    <location>
        <begin position="1"/>
        <end position="21"/>
    </location>
</feature>
<evidence type="ECO:0000313" key="4">
    <source>
        <dbReference type="EMBL" id="PWN63593.1"/>
    </source>
</evidence>